<evidence type="ECO:0000256" key="7">
    <source>
        <dbReference type="ARBA" id="ARBA00022485"/>
    </source>
</evidence>
<dbReference type="OrthoDB" id="9802365at2"/>
<dbReference type="SUPFAM" id="SSF55811">
    <property type="entry name" value="Nudix"/>
    <property type="match status" value="1"/>
</dbReference>
<dbReference type="GO" id="GO:0034039">
    <property type="term" value="F:8-oxo-7,8-dihydroguanine DNA N-glycosylase activity"/>
    <property type="evidence" value="ECO:0007669"/>
    <property type="project" value="TreeGrafter"/>
</dbReference>
<dbReference type="AlphaFoldDB" id="A0A1H3EAP6"/>
<evidence type="ECO:0000313" key="18">
    <source>
        <dbReference type="Proteomes" id="UP000199118"/>
    </source>
</evidence>
<dbReference type="STRING" id="356660.SAMN05444336_109111"/>
<dbReference type="GO" id="GO:0000701">
    <property type="term" value="F:purine-specific mismatch base pair DNA N-glycosylase activity"/>
    <property type="evidence" value="ECO:0007669"/>
    <property type="project" value="UniProtKB-EC"/>
</dbReference>
<dbReference type="GO" id="GO:0035485">
    <property type="term" value="F:adenine/guanine mispair binding"/>
    <property type="evidence" value="ECO:0007669"/>
    <property type="project" value="TreeGrafter"/>
</dbReference>
<keyword evidence="12" id="KW-0411">Iron-sulfur</keyword>
<dbReference type="InterPro" id="IPR005760">
    <property type="entry name" value="A/G_AdeGlyc_MutY"/>
</dbReference>
<dbReference type="InterPro" id="IPR004035">
    <property type="entry name" value="Endouclease-III_FeS-bd_BS"/>
</dbReference>
<keyword evidence="13" id="KW-0234">DNA repair</keyword>
<keyword evidence="10" id="KW-0378">Hydrolase</keyword>
<keyword evidence="8" id="KW-0479">Metal-binding</keyword>
<comment type="catalytic activity">
    <reaction evidence="1">
        <text>Hydrolyzes free adenine bases from 7,8-dihydro-8-oxoguanine:adenine mismatched double-stranded DNA, leaving an apurinic site.</text>
        <dbReference type="EC" id="3.2.2.31"/>
    </reaction>
</comment>
<comment type="cofactor">
    <cofactor evidence="2">
        <name>[4Fe-4S] cluster</name>
        <dbReference type="ChEBI" id="CHEBI:49883"/>
    </cofactor>
</comment>
<keyword evidence="14" id="KW-0326">Glycosidase</keyword>
<keyword evidence="18" id="KW-1185">Reference proteome</keyword>
<dbReference type="InterPro" id="IPR029119">
    <property type="entry name" value="MutY_C"/>
</dbReference>
<dbReference type="InterPro" id="IPR011257">
    <property type="entry name" value="DNA_glycosylase"/>
</dbReference>
<dbReference type="GO" id="GO:0051539">
    <property type="term" value="F:4 iron, 4 sulfur cluster binding"/>
    <property type="evidence" value="ECO:0007669"/>
    <property type="project" value="UniProtKB-KW"/>
</dbReference>
<evidence type="ECO:0000256" key="11">
    <source>
        <dbReference type="ARBA" id="ARBA00023004"/>
    </source>
</evidence>
<dbReference type="InterPro" id="IPR023170">
    <property type="entry name" value="HhH_base_excis_C"/>
</dbReference>
<dbReference type="SMART" id="SM00478">
    <property type="entry name" value="ENDO3c"/>
    <property type="match status" value="1"/>
</dbReference>
<dbReference type="GO" id="GO:0006298">
    <property type="term" value="P:mismatch repair"/>
    <property type="evidence" value="ECO:0007669"/>
    <property type="project" value="TreeGrafter"/>
</dbReference>
<dbReference type="InterPro" id="IPR000445">
    <property type="entry name" value="HhH_motif"/>
</dbReference>
<dbReference type="EMBL" id="FNMZ01000009">
    <property type="protein sequence ID" value="SDX74959.1"/>
    <property type="molecule type" value="Genomic_DNA"/>
</dbReference>
<dbReference type="Gene3D" id="1.10.340.30">
    <property type="entry name" value="Hypothetical protein, domain 2"/>
    <property type="match status" value="1"/>
</dbReference>
<dbReference type="PROSITE" id="PS00764">
    <property type="entry name" value="ENDONUCLEASE_III_1"/>
    <property type="match status" value="1"/>
</dbReference>
<keyword evidence="11" id="KW-0408">Iron</keyword>
<dbReference type="PANTHER" id="PTHR42944">
    <property type="entry name" value="ADENINE DNA GLYCOSYLASE"/>
    <property type="match status" value="1"/>
</dbReference>
<dbReference type="Gene3D" id="1.10.1670.10">
    <property type="entry name" value="Helix-hairpin-Helix base-excision DNA repair enzymes (C-terminal)"/>
    <property type="match status" value="1"/>
</dbReference>
<dbReference type="GO" id="GO:0006284">
    <property type="term" value="P:base-excision repair"/>
    <property type="evidence" value="ECO:0007669"/>
    <property type="project" value="InterPro"/>
</dbReference>
<dbReference type="Proteomes" id="UP000199118">
    <property type="component" value="Unassembled WGS sequence"/>
</dbReference>
<evidence type="ECO:0000256" key="3">
    <source>
        <dbReference type="ARBA" id="ARBA00002933"/>
    </source>
</evidence>
<dbReference type="NCBIfam" id="TIGR01084">
    <property type="entry name" value="mutY"/>
    <property type="match status" value="1"/>
</dbReference>
<dbReference type="InterPro" id="IPR003265">
    <property type="entry name" value="HhH-GPD_domain"/>
</dbReference>
<evidence type="ECO:0000256" key="4">
    <source>
        <dbReference type="ARBA" id="ARBA00008343"/>
    </source>
</evidence>
<comment type="function">
    <text evidence="3">Adenine glycosylase active on G-A mispairs. MutY also corrects error-prone DNA synthesis past GO lesions which are due to the oxidatively damaged form of guanine: 7,8-dihydro-8-oxoguanine (8-oxo-dGTP).</text>
</comment>
<dbReference type="GO" id="GO:0046872">
    <property type="term" value="F:metal ion binding"/>
    <property type="evidence" value="ECO:0007669"/>
    <property type="project" value="UniProtKB-KW"/>
</dbReference>
<evidence type="ECO:0000256" key="6">
    <source>
        <dbReference type="ARBA" id="ARBA00022023"/>
    </source>
</evidence>
<keyword evidence="9" id="KW-0227">DNA damage</keyword>
<feature type="domain" description="HhH-GPD" evidence="16">
    <location>
        <begin position="101"/>
        <end position="250"/>
    </location>
</feature>
<evidence type="ECO:0000256" key="2">
    <source>
        <dbReference type="ARBA" id="ARBA00001966"/>
    </source>
</evidence>
<dbReference type="RefSeq" id="WP_092684518.1">
    <property type="nucleotide sequence ID" value="NZ_FNMZ01000009.1"/>
</dbReference>
<evidence type="ECO:0000256" key="5">
    <source>
        <dbReference type="ARBA" id="ARBA00012045"/>
    </source>
</evidence>
<sequence length="420" mass="44583">MTGRPPRPSGPARPGRKAKHDAPAPKAEAKTPAATPRRARGAPKKPPPEAPPSPADPAALTAELLAWYDRHARALPWRVGPAERAQGVRPDPYRVWLSEIMLQQTTVPHAAPYFLRFTETWPTVSDLAAAPDDAVMAAWAGLGYYARARNLLACARAVARDHGGVFPDTEAGLRALPGIGPYTAAAVAAIAHDRPAAVMDGNVERVMARLHAVETPLPEVKPVLHALAARLTPEDRPGDHAQAVMDLGATICAPRSPACGLCPWRDPCAGRAAGIAETLPRKTPKAAKPLRRGVVFVAVNASGAVLLEHRPDRGLLGGTLGLPGDDWDRRGGGEGETPRSDATLAGLAPIKADWRKISAQARHVFTHFQLVLDIMVATTGEESRPAHGAFVPHARAQADRIPTVMRKALLLGLDALGIED</sequence>
<dbReference type="Pfam" id="PF14815">
    <property type="entry name" value="NUDIX_4"/>
    <property type="match status" value="1"/>
</dbReference>
<dbReference type="Pfam" id="PF00633">
    <property type="entry name" value="HHH"/>
    <property type="match status" value="1"/>
</dbReference>
<proteinExistence type="inferred from homology"/>
<feature type="compositionally biased region" description="Pro residues" evidence="15">
    <location>
        <begin position="44"/>
        <end position="55"/>
    </location>
</feature>
<accession>A0A1H3EAP6</accession>
<feature type="compositionally biased region" description="Basic and acidic residues" evidence="15">
    <location>
        <begin position="20"/>
        <end position="29"/>
    </location>
</feature>
<dbReference type="Pfam" id="PF00730">
    <property type="entry name" value="HhH-GPD"/>
    <property type="match status" value="1"/>
</dbReference>
<gene>
    <name evidence="17" type="ORF">SAMN05444336_109111</name>
</gene>
<evidence type="ECO:0000259" key="16">
    <source>
        <dbReference type="SMART" id="SM00478"/>
    </source>
</evidence>
<organism evidence="17 18">
    <name type="scientific">Albimonas donghaensis</name>
    <dbReference type="NCBI Taxonomy" id="356660"/>
    <lineage>
        <taxon>Bacteria</taxon>
        <taxon>Pseudomonadati</taxon>
        <taxon>Pseudomonadota</taxon>
        <taxon>Alphaproteobacteria</taxon>
        <taxon>Rhodobacterales</taxon>
        <taxon>Paracoccaceae</taxon>
        <taxon>Albimonas</taxon>
    </lineage>
</organism>
<comment type="similarity">
    <text evidence="4">Belongs to the Nth/MutY family.</text>
</comment>
<dbReference type="CDD" id="cd00056">
    <property type="entry name" value="ENDO3c"/>
    <property type="match status" value="1"/>
</dbReference>
<dbReference type="GO" id="GO:0032357">
    <property type="term" value="F:oxidized purine DNA binding"/>
    <property type="evidence" value="ECO:0007669"/>
    <property type="project" value="TreeGrafter"/>
</dbReference>
<name>A0A1H3EAP6_9RHOB</name>
<protein>
    <recommendedName>
        <fullName evidence="6">Adenine DNA glycosylase</fullName>
        <ecNumber evidence="5">3.2.2.31</ecNumber>
    </recommendedName>
</protein>
<evidence type="ECO:0000256" key="14">
    <source>
        <dbReference type="ARBA" id="ARBA00023295"/>
    </source>
</evidence>
<dbReference type="PROSITE" id="PS01155">
    <property type="entry name" value="ENDONUCLEASE_III_2"/>
    <property type="match status" value="1"/>
</dbReference>
<evidence type="ECO:0000256" key="15">
    <source>
        <dbReference type="SAM" id="MobiDB-lite"/>
    </source>
</evidence>
<dbReference type="SUPFAM" id="SSF48150">
    <property type="entry name" value="DNA-glycosylase"/>
    <property type="match status" value="1"/>
</dbReference>
<evidence type="ECO:0000256" key="9">
    <source>
        <dbReference type="ARBA" id="ARBA00022763"/>
    </source>
</evidence>
<dbReference type="PANTHER" id="PTHR42944:SF1">
    <property type="entry name" value="ADENINE DNA GLYCOSYLASE"/>
    <property type="match status" value="1"/>
</dbReference>
<evidence type="ECO:0000256" key="8">
    <source>
        <dbReference type="ARBA" id="ARBA00022723"/>
    </source>
</evidence>
<keyword evidence="7" id="KW-0004">4Fe-4S</keyword>
<dbReference type="InterPro" id="IPR044298">
    <property type="entry name" value="MIG/MutY"/>
</dbReference>
<evidence type="ECO:0000256" key="13">
    <source>
        <dbReference type="ARBA" id="ARBA00023204"/>
    </source>
</evidence>
<dbReference type="InterPro" id="IPR004036">
    <property type="entry name" value="Endonuclease-III-like_CS2"/>
</dbReference>
<evidence type="ECO:0000256" key="10">
    <source>
        <dbReference type="ARBA" id="ARBA00022801"/>
    </source>
</evidence>
<feature type="compositionally biased region" description="Pro residues" evidence="15">
    <location>
        <begin position="1"/>
        <end position="11"/>
    </location>
</feature>
<evidence type="ECO:0000313" key="17">
    <source>
        <dbReference type="EMBL" id="SDX74959.1"/>
    </source>
</evidence>
<dbReference type="EC" id="3.2.2.31" evidence="5"/>
<evidence type="ECO:0000256" key="1">
    <source>
        <dbReference type="ARBA" id="ARBA00000843"/>
    </source>
</evidence>
<dbReference type="FunFam" id="1.10.340.30:FF:000002">
    <property type="entry name" value="Adenine DNA glycosylase"/>
    <property type="match status" value="1"/>
</dbReference>
<reference evidence="17 18" key="1">
    <citation type="submission" date="2016-10" db="EMBL/GenBank/DDBJ databases">
        <authorList>
            <person name="de Groot N.N."/>
        </authorList>
    </citation>
    <scope>NUCLEOTIDE SEQUENCE [LARGE SCALE GENOMIC DNA]</scope>
    <source>
        <strain evidence="17 18">DSM 17890</strain>
    </source>
</reference>
<evidence type="ECO:0000256" key="12">
    <source>
        <dbReference type="ARBA" id="ARBA00023014"/>
    </source>
</evidence>
<dbReference type="InterPro" id="IPR015797">
    <property type="entry name" value="NUDIX_hydrolase-like_dom_sf"/>
</dbReference>
<dbReference type="Gene3D" id="3.90.79.10">
    <property type="entry name" value="Nucleoside Triphosphate Pyrophosphohydrolase"/>
    <property type="match status" value="1"/>
</dbReference>
<feature type="region of interest" description="Disordered" evidence="15">
    <location>
        <begin position="1"/>
        <end position="57"/>
    </location>
</feature>